<dbReference type="EMBL" id="HG994369">
    <property type="protein sequence ID" value="CAF1929060.1"/>
    <property type="molecule type" value="Genomic_DNA"/>
</dbReference>
<proteinExistence type="predicted"/>
<accession>A0A816L7U8</accession>
<sequence length="39" mass="4676">LRFTISAIWTNVVAFKRQALLSLVLSSFRDRGTRWCWYI</sequence>
<dbReference type="AlphaFoldDB" id="A0A816L7U8"/>
<feature type="non-terminal residue" evidence="1">
    <location>
        <position position="39"/>
    </location>
</feature>
<evidence type="ECO:0000313" key="1">
    <source>
        <dbReference type="EMBL" id="CAF1929060.1"/>
    </source>
</evidence>
<gene>
    <name evidence="1" type="ORF">DARMORV10_C05P30770.1</name>
</gene>
<name>A0A816L7U8_BRANA</name>
<protein>
    <submittedName>
        <fullName evidence="1">(rape) hypothetical protein</fullName>
    </submittedName>
</protein>
<dbReference type="Proteomes" id="UP001295469">
    <property type="component" value="Chromosome C05"/>
</dbReference>
<reference evidence="1" key="1">
    <citation type="submission" date="2021-01" db="EMBL/GenBank/DDBJ databases">
        <authorList>
            <consortium name="Genoscope - CEA"/>
            <person name="William W."/>
        </authorList>
    </citation>
    <scope>NUCLEOTIDE SEQUENCE</scope>
</reference>
<organism evidence="1">
    <name type="scientific">Brassica napus</name>
    <name type="common">Rape</name>
    <dbReference type="NCBI Taxonomy" id="3708"/>
    <lineage>
        <taxon>Eukaryota</taxon>
        <taxon>Viridiplantae</taxon>
        <taxon>Streptophyta</taxon>
        <taxon>Embryophyta</taxon>
        <taxon>Tracheophyta</taxon>
        <taxon>Spermatophyta</taxon>
        <taxon>Magnoliopsida</taxon>
        <taxon>eudicotyledons</taxon>
        <taxon>Gunneridae</taxon>
        <taxon>Pentapetalae</taxon>
        <taxon>rosids</taxon>
        <taxon>malvids</taxon>
        <taxon>Brassicales</taxon>
        <taxon>Brassicaceae</taxon>
        <taxon>Brassiceae</taxon>
        <taxon>Brassica</taxon>
    </lineage>
</organism>